<dbReference type="InterPro" id="IPR012336">
    <property type="entry name" value="Thioredoxin-like_fold"/>
</dbReference>
<sequence length="249" mass="26770">MTKTTAAFALMASLTTSPLAALDLAAMTAAERAAFQNEIRTYLLENPEVIMEAVAVLEERQAGQQADADASLVQVNGADLFEDANSFVGGNLEGDLTLVEFVDYRCGYCRKAHDEVAQLIEADGNIRFIVKEFPILGEASVVSSRFAVATKLVAGDEAYKAVSDALITLKSDVEETVLRALASSLSLDPDAILAKMESDEVTAVIAENRALGQRLNISGTPTFVMGDQILRGYMPLAQMQEIAEDIRSE</sequence>
<dbReference type="OrthoDB" id="9780147at2"/>
<dbReference type="CDD" id="cd03023">
    <property type="entry name" value="DsbA_Com1_like"/>
    <property type="match status" value="1"/>
</dbReference>
<dbReference type="GeneID" id="78124524"/>
<dbReference type="Pfam" id="PF18312">
    <property type="entry name" value="ScsC_N"/>
    <property type="match status" value="1"/>
</dbReference>
<evidence type="ECO:0000313" key="4">
    <source>
        <dbReference type="EMBL" id="SDY49609.1"/>
    </source>
</evidence>
<dbReference type="RefSeq" id="WP_089890285.1">
    <property type="nucleotide sequence ID" value="NZ_CALJFH010000012.1"/>
</dbReference>
<dbReference type="InterPro" id="IPR036249">
    <property type="entry name" value="Thioredoxin-like_sf"/>
</dbReference>
<dbReference type="PROSITE" id="PS51352">
    <property type="entry name" value="THIOREDOXIN_2"/>
    <property type="match status" value="1"/>
</dbReference>
<dbReference type="InterPro" id="IPR041205">
    <property type="entry name" value="ScsC_N"/>
</dbReference>
<dbReference type="InterPro" id="IPR051470">
    <property type="entry name" value="Thiol:disulfide_interchange"/>
</dbReference>
<gene>
    <name evidence="4" type="ORF">SAMN05444486_102453</name>
</gene>
<evidence type="ECO:0000256" key="1">
    <source>
        <dbReference type="ARBA" id="ARBA00003565"/>
    </source>
</evidence>
<feature type="signal peptide" evidence="2">
    <location>
        <begin position="1"/>
        <end position="21"/>
    </location>
</feature>
<dbReference type="SUPFAM" id="SSF52833">
    <property type="entry name" value="Thioredoxin-like"/>
    <property type="match status" value="1"/>
</dbReference>
<dbReference type="PANTHER" id="PTHR35272:SF3">
    <property type="entry name" value="THIOL:DISULFIDE INTERCHANGE PROTEIN DSBC"/>
    <property type="match status" value="1"/>
</dbReference>
<reference evidence="4 5" key="1">
    <citation type="submission" date="2016-10" db="EMBL/GenBank/DDBJ databases">
        <authorList>
            <person name="de Groot N.N."/>
        </authorList>
    </citation>
    <scope>NUCLEOTIDE SEQUENCE [LARGE SCALE GENOMIC DNA]</scope>
    <source>
        <strain evidence="4 5">DSM 24677</strain>
    </source>
</reference>
<dbReference type="EMBL" id="FNPR01000002">
    <property type="protein sequence ID" value="SDY49609.1"/>
    <property type="molecule type" value="Genomic_DNA"/>
</dbReference>
<dbReference type="PANTHER" id="PTHR35272">
    <property type="entry name" value="THIOL:DISULFIDE INTERCHANGE PROTEIN DSBC-RELATED"/>
    <property type="match status" value="1"/>
</dbReference>
<comment type="function">
    <text evidence="1">May be required for disulfide bond formation in some proteins.</text>
</comment>
<dbReference type="GO" id="GO:0016853">
    <property type="term" value="F:isomerase activity"/>
    <property type="evidence" value="ECO:0007669"/>
    <property type="project" value="UniProtKB-KW"/>
</dbReference>
<evidence type="ECO:0000313" key="5">
    <source>
        <dbReference type="Proteomes" id="UP000199026"/>
    </source>
</evidence>
<keyword evidence="4" id="KW-0413">Isomerase</keyword>
<dbReference type="STRING" id="576131.SAMN05444486_102453"/>
<evidence type="ECO:0000259" key="3">
    <source>
        <dbReference type="PROSITE" id="PS51352"/>
    </source>
</evidence>
<proteinExistence type="predicted"/>
<feature type="chain" id="PRO_5011753787" evidence="2">
    <location>
        <begin position="22"/>
        <end position="249"/>
    </location>
</feature>
<dbReference type="InterPro" id="IPR013766">
    <property type="entry name" value="Thioredoxin_domain"/>
</dbReference>
<name>A0A1H3KCF1_9RHOB</name>
<feature type="domain" description="Thioredoxin" evidence="3">
    <location>
        <begin position="60"/>
        <end position="248"/>
    </location>
</feature>
<protein>
    <submittedName>
        <fullName evidence="4">Protein-disulfide isomerase</fullName>
    </submittedName>
</protein>
<dbReference type="AlphaFoldDB" id="A0A1H3KCF1"/>
<accession>A0A1H3KCF1</accession>
<keyword evidence="2" id="KW-0732">Signal</keyword>
<dbReference type="Proteomes" id="UP000199026">
    <property type="component" value="Unassembled WGS sequence"/>
</dbReference>
<evidence type="ECO:0000256" key="2">
    <source>
        <dbReference type="SAM" id="SignalP"/>
    </source>
</evidence>
<keyword evidence="5" id="KW-1185">Reference proteome</keyword>
<dbReference type="Pfam" id="PF13462">
    <property type="entry name" value="Thioredoxin_4"/>
    <property type="match status" value="1"/>
</dbReference>
<organism evidence="4 5">
    <name type="scientific">Lentibacter algarum</name>
    <dbReference type="NCBI Taxonomy" id="576131"/>
    <lineage>
        <taxon>Bacteria</taxon>
        <taxon>Pseudomonadati</taxon>
        <taxon>Pseudomonadota</taxon>
        <taxon>Alphaproteobacteria</taxon>
        <taxon>Rhodobacterales</taxon>
        <taxon>Roseobacteraceae</taxon>
        <taxon>Lentibacter</taxon>
    </lineage>
</organism>
<dbReference type="Gene3D" id="3.40.30.10">
    <property type="entry name" value="Glutaredoxin"/>
    <property type="match status" value="1"/>
</dbReference>